<keyword evidence="5" id="KW-1185">Reference proteome</keyword>
<dbReference type="NCBIfam" id="TIGR01098">
    <property type="entry name" value="3A0109s03R"/>
    <property type="match status" value="1"/>
</dbReference>
<dbReference type="Gene3D" id="3.40.190.10">
    <property type="entry name" value="Periplasmic binding protein-like II"/>
    <property type="match status" value="2"/>
</dbReference>
<dbReference type="PANTHER" id="PTHR35841:SF1">
    <property type="entry name" value="PHOSPHONATES-BINDING PERIPLASMIC PROTEIN"/>
    <property type="match status" value="1"/>
</dbReference>
<dbReference type="EMBL" id="BMXK01000001">
    <property type="protein sequence ID" value="GHD00235.1"/>
    <property type="molecule type" value="Genomic_DNA"/>
</dbReference>
<evidence type="ECO:0000256" key="3">
    <source>
        <dbReference type="SAM" id="SignalP"/>
    </source>
</evidence>
<evidence type="ECO:0000313" key="4">
    <source>
        <dbReference type="EMBL" id="GHD00235.1"/>
    </source>
</evidence>
<feature type="signal peptide" evidence="3">
    <location>
        <begin position="1"/>
        <end position="24"/>
    </location>
</feature>
<gene>
    <name evidence="4" type="ORF">GCM10008096_03260</name>
</gene>
<comment type="caution">
    <text evidence="4">The sequence shown here is derived from an EMBL/GenBank/DDBJ whole genome shotgun (WGS) entry which is preliminary data.</text>
</comment>
<dbReference type="PANTHER" id="PTHR35841">
    <property type="entry name" value="PHOSPHONATES-BINDING PERIPLASMIC PROTEIN"/>
    <property type="match status" value="1"/>
</dbReference>
<name>A0ABQ3GC43_9MICC</name>
<comment type="similarity">
    <text evidence="1">Belongs to the phosphate/phosphite/phosphonate binding protein family.</text>
</comment>
<evidence type="ECO:0000256" key="1">
    <source>
        <dbReference type="ARBA" id="ARBA00007162"/>
    </source>
</evidence>
<organism evidence="4 5">
    <name type="scientific">Zhihengliuella salsuginis</name>
    <dbReference type="NCBI Taxonomy" id="578222"/>
    <lineage>
        <taxon>Bacteria</taxon>
        <taxon>Bacillati</taxon>
        <taxon>Actinomycetota</taxon>
        <taxon>Actinomycetes</taxon>
        <taxon>Micrococcales</taxon>
        <taxon>Micrococcaceae</taxon>
        <taxon>Zhihengliuella</taxon>
    </lineage>
</organism>
<feature type="chain" id="PRO_5046775927" evidence="3">
    <location>
        <begin position="25"/>
        <end position="298"/>
    </location>
</feature>
<dbReference type="Proteomes" id="UP000642819">
    <property type="component" value="Unassembled WGS sequence"/>
</dbReference>
<keyword evidence="2 3" id="KW-0732">Signal</keyword>
<dbReference type="SUPFAM" id="SSF53850">
    <property type="entry name" value="Periplasmic binding protein-like II"/>
    <property type="match status" value="1"/>
</dbReference>
<dbReference type="PROSITE" id="PS51257">
    <property type="entry name" value="PROKAR_LIPOPROTEIN"/>
    <property type="match status" value="1"/>
</dbReference>
<protein>
    <submittedName>
        <fullName evidence="4">Phosphonates-binding protein</fullName>
    </submittedName>
</protein>
<dbReference type="InterPro" id="IPR005770">
    <property type="entry name" value="PhnD"/>
</dbReference>
<dbReference type="RefSeq" id="WP_189348351.1">
    <property type="nucleotide sequence ID" value="NZ_BMXK01000001.1"/>
</dbReference>
<proteinExistence type="inferred from homology"/>
<reference evidence="5" key="1">
    <citation type="journal article" date="2019" name="Int. J. Syst. Evol. Microbiol.">
        <title>The Global Catalogue of Microorganisms (GCM) 10K type strain sequencing project: providing services to taxonomists for standard genome sequencing and annotation.</title>
        <authorList>
            <consortium name="The Broad Institute Genomics Platform"/>
            <consortium name="The Broad Institute Genome Sequencing Center for Infectious Disease"/>
            <person name="Wu L."/>
            <person name="Ma J."/>
        </authorList>
    </citation>
    <scope>NUCLEOTIDE SEQUENCE [LARGE SCALE GENOMIC DNA]</scope>
    <source>
        <strain evidence="5">KCTC 19466</strain>
    </source>
</reference>
<evidence type="ECO:0000313" key="5">
    <source>
        <dbReference type="Proteomes" id="UP000642819"/>
    </source>
</evidence>
<accession>A0ABQ3GC43</accession>
<sequence length="298" mass="30673">MSRTKPGRLAVAAALASVTAVALSACGGATEAGERSPADEPIVFAMPPGTDDPDILDEFGVIQSMVGEATGREVQEEMPADYLGVVEALRQDHVDVAILSPFATALAIKNDSVDPLVVWKASDEPASTCYSLKDSGIEEVSDVAGQQVAFVDPGSTTGYFMPASLLNANGLVDGEDYESTFAGGHDSALLAVANGSVDVACSSIMDILAESGTVDPDAFQAIGETAPIPVGVAVVVSPELDAETRGQLLDHLPEAVTGNESLAALGGNDEYILEPGIEPFQPLLDAAEAVGLNLEDMR</sequence>
<evidence type="ECO:0000256" key="2">
    <source>
        <dbReference type="ARBA" id="ARBA00022729"/>
    </source>
</evidence>
<dbReference type="Pfam" id="PF12974">
    <property type="entry name" value="Phosphonate-bd"/>
    <property type="match status" value="1"/>
</dbReference>